<dbReference type="Pfam" id="PF12796">
    <property type="entry name" value="Ank_2"/>
    <property type="match status" value="2"/>
</dbReference>
<dbReference type="InterPro" id="IPR036770">
    <property type="entry name" value="Ankyrin_rpt-contain_sf"/>
</dbReference>
<dbReference type="Proteomes" id="UP001159427">
    <property type="component" value="Unassembled WGS sequence"/>
</dbReference>
<feature type="region of interest" description="Disordered" evidence="3">
    <location>
        <begin position="504"/>
        <end position="755"/>
    </location>
</feature>
<name>A0ABN8QAW6_9CNID</name>
<feature type="compositionally biased region" description="Polar residues" evidence="3">
    <location>
        <begin position="629"/>
        <end position="644"/>
    </location>
</feature>
<feature type="region of interest" description="Disordered" evidence="3">
    <location>
        <begin position="29"/>
        <end position="57"/>
    </location>
</feature>
<feature type="compositionally biased region" description="Basic and acidic residues" evidence="3">
    <location>
        <begin position="35"/>
        <end position="45"/>
    </location>
</feature>
<feature type="compositionally biased region" description="Basic and acidic residues" evidence="3">
    <location>
        <begin position="553"/>
        <end position="563"/>
    </location>
</feature>
<feature type="repeat" description="ANK" evidence="2">
    <location>
        <begin position="225"/>
        <end position="257"/>
    </location>
</feature>
<evidence type="ECO:0000313" key="4">
    <source>
        <dbReference type="EMBL" id="CAH3158216.1"/>
    </source>
</evidence>
<feature type="region of interest" description="Disordered" evidence="3">
    <location>
        <begin position="376"/>
        <end position="425"/>
    </location>
</feature>
<dbReference type="PANTHER" id="PTHR24179">
    <property type="entry name" value="PROTEIN PHOSPHATASE 1 REGULATORY SUBUNIT 12"/>
    <property type="match status" value="1"/>
</dbReference>
<dbReference type="PANTHER" id="PTHR24179:SF29">
    <property type="entry name" value="LD46604P"/>
    <property type="match status" value="1"/>
</dbReference>
<dbReference type="PROSITE" id="PS50297">
    <property type="entry name" value="ANK_REP_REGION"/>
    <property type="match status" value="4"/>
</dbReference>
<evidence type="ECO:0000256" key="2">
    <source>
        <dbReference type="PROSITE-ProRule" id="PRU00023"/>
    </source>
</evidence>
<dbReference type="SMART" id="SM00248">
    <property type="entry name" value="ANK"/>
    <property type="match status" value="5"/>
</dbReference>
<dbReference type="SUPFAM" id="SSF48403">
    <property type="entry name" value="Ankyrin repeat"/>
    <property type="match status" value="1"/>
</dbReference>
<organism evidence="4 5">
    <name type="scientific">Porites evermanni</name>
    <dbReference type="NCBI Taxonomy" id="104178"/>
    <lineage>
        <taxon>Eukaryota</taxon>
        <taxon>Metazoa</taxon>
        <taxon>Cnidaria</taxon>
        <taxon>Anthozoa</taxon>
        <taxon>Hexacorallia</taxon>
        <taxon>Scleractinia</taxon>
        <taxon>Fungiina</taxon>
        <taxon>Poritidae</taxon>
        <taxon>Porites</taxon>
    </lineage>
</organism>
<keyword evidence="2" id="KW-0040">ANK repeat</keyword>
<dbReference type="InterPro" id="IPR002110">
    <property type="entry name" value="Ankyrin_rpt"/>
</dbReference>
<dbReference type="InterPro" id="IPR051226">
    <property type="entry name" value="PP1_Regulatory_Subunit"/>
</dbReference>
<feature type="compositionally biased region" description="Polar residues" evidence="3">
    <location>
        <begin position="575"/>
        <end position="586"/>
    </location>
</feature>
<accession>A0ABN8QAW6</accession>
<dbReference type="EMBL" id="CALNXI010001164">
    <property type="protein sequence ID" value="CAH3158216.1"/>
    <property type="molecule type" value="Genomic_DNA"/>
</dbReference>
<dbReference type="Gene3D" id="1.25.40.20">
    <property type="entry name" value="Ankyrin repeat-containing domain"/>
    <property type="match status" value="2"/>
</dbReference>
<dbReference type="PROSITE" id="PS50088">
    <property type="entry name" value="ANK_REPEAT"/>
    <property type="match status" value="4"/>
</dbReference>
<feature type="compositionally biased region" description="Polar residues" evidence="3">
    <location>
        <begin position="717"/>
        <end position="740"/>
    </location>
</feature>
<feature type="repeat" description="ANK" evidence="2">
    <location>
        <begin position="96"/>
        <end position="128"/>
    </location>
</feature>
<evidence type="ECO:0000313" key="5">
    <source>
        <dbReference type="Proteomes" id="UP001159427"/>
    </source>
</evidence>
<evidence type="ECO:0000256" key="1">
    <source>
        <dbReference type="ARBA" id="ARBA00022737"/>
    </source>
</evidence>
<sequence length="768" mass="85398">MADHLELVAEIPKVEKLSVQDRLELARKRRSQQLKRWDRDKDKEIGPPPPKKKPMRARPVKFEPRIILLEAASRGDVDEVKTMLDYGVDPNLANDDGLTALHQACIDECDDIAELLVDYGANIDAEDRELWTPLHASAACGNAPMVEYLVERGANVVALNLDGNLPVDLVEDDEDLKNYLFKEMDKHGFDESKVDELALLREKQMLEDIKDAIEKKRDLEVKDMEGATALHIAAANAYEEVLEFLLENEADVDVEDKDGWKPIHAAACWGNEKAIELLVQHGADLDSRTPYGESPLDLCEDADTRQFIMDLRSKVKTNKFKVKNIRRKRNSSRSLSVKRSSLKDKISISQNEAKAEAILRQHPELAFLIKKEKKVANEEPRAMDVSEEDNKRKSIDESRIKPKEQSPVPGRRQGEEKRPLAGNDTTMVEISMTRKYERTLNGETKVVGITGHEKETNTVADVTNNLSKDAKPSETVTKGKDVAGRKEEGLTENVQYKSRTVTTAQVVQEKTTSKISCPPPRSPAQGRRQLPADPSLRFPQTTKENIVIKSSHSKQEVVERNEQRTPSAKPLSELNVHSNTAQQSVTGIPKLTKTHATPPVPMPRSSGSSSAPNQRLSGTAGAPVAMPRSSGSTGGRHQSQQPDTSGYPDAFNKRKSRESREISDAALHQLAKDIKSSKAVSPEDVKLSSQAVTAKYEPKPTTPPSAIKHDSAPATIDVTSETSQAKQTSEANNKNSNVNDTWEEPKKTFRQPNDVTVEREKKTCCVLM</sequence>
<evidence type="ECO:0000256" key="3">
    <source>
        <dbReference type="SAM" id="MobiDB-lite"/>
    </source>
</evidence>
<feature type="compositionally biased region" description="Basic and acidic residues" evidence="3">
    <location>
        <begin position="376"/>
        <end position="404"/>
    </location>
</feature>
<comment type="caution">
    <text evidence="4">The sequence shown here is derived from an EMBL/GenBank/DDBJ whole genome shotgun (WGS) entry which is preliminary data.</text>
</comment>
<feature type="compositionally biased region" description="Basic and acidic residues" evidence="3">
    <location>
        <begin position="670"/>
        <end position="686"/>
    </location>
</feature>
<proteinExistence type="predicted"/>
<dbReference type="PRINTS" id="PR01415">
    <property type="entry name" value="ANKYRIN"/>
</dbReference>
<feature type="repeat" description="ANK" evidence="2">
    <location>
        <begin position="129"/>
        <end position="161"/>
    </location>
</feature>
<feature type="repeat" description="ANK" evidence="2">
    <location>
        <begin position="258"/>
        <end position="290"/>
    </location>
</feature>
<protein>
    <submittedName>
        <fullName evidence="4">Uncharacterized protein</fullName>
    </submittedName>
</protein>
<reference evidence="4 5" key="1">
    <citation type="submission" date="2022-05" db="EMBL/GenBank/DDBJ databases">
        <authorList>
            <consortium name="Genoscope - CEA"/>
            <person name="William W."/>
        </authorList>
    </citation>
    <scope>NUCLEOTIDE SEQUENCE [LARGE SCALE GENOMIC DNA]</scope>
</reference>
<feature type="compositionally biased region" description="Polar residues" evidence="3">
    <location>
        <begin position="538"/>
        <end position="550"/>
    </location>
</feature>
<gene>
    <name evidence="4" type="ORF">PEVE_00002799</name>
</gene>
<keyword evidence="5" id="KW-1185">Reference proteome</keyword>
<feature type="compositionally biased region" description="Polar residues" evidence="3">
    <location>
        <begin position="504"/>
        <end position="515"/>
    </location>
</feature>
<keyword evidence="1" id="KW-0677">Repeat</keyword>
<feature type="compositionally biased region" description="Polar residues" evidence="3">
    <location>
        <begin position="605"/>
        <end position="617"/>
    </location>
</feature>